<protein>
    <submittedName>
        <fullName evidence="3">DUF1624 domain-containing protein</fullName>
    </submittedName>
</protein>
<evidence type="ECO:0000313" key="4">
    <source>
        <dbReference type="Proteomes" id="UP000505355"/>
    </source>
</evidence>
<dbReference type="RefSeq" id="WP_173417413.1">
    <property type="nucleotide sequence ID" value="NZ_CP054139.1"/>
</dbReference>
<dbReference type="Pfam" id="PF07786">
    <property type="entry name" value="HGSNAT_cat"/>
    <property type="match status" value="1"/>
</dbReference>
<evidence type="ECO:0000313" key="3">
    <source>
        <dbReference type="EMBL" id="QKJ32767.1"/>
    </source>
</evidence>
<feature type="transmembrane region" description="Helical" evidence="1">
    <location>
        <begin position="350"/>
        <end position="369"/>
    </location>
</feature>
<feature type="transmembrane region" description="Helical" evidence="1">
    <location>
        <begin position="192"/>
        <end position="213"/>
    </location>
</feature>
<proteinExistence type="predicted"/>
<dbReference type="AlphaFoldDB" id="A0A7D4Q781"/>
<keyword evidence="4" id="KW-1185">Reference proteome</keyword>
<evidence type="ECO:0000256" key="1">
    <source>
        <dbReference type="SAM" id="Phobius"/>
    </source>
</evidence>
<accession>A0A7D4Q781</accession>
<feature type="transmembrane region" description="Helical" evidence="1">
    <location>
        <begin position="114"/>
        <end position="136"/>
    </location>
</feature>
<keyword evidence="1" id="KW-0472">Membrane</keyword>
<gene>
    <name evidence="3" type="ORF">HQ865_24395</name>
</gene>
<feature type="transmembrane region" description="Helical" evidence="1">
    <location>
        <begin position="225"/>
        <end position="242"/>
    </location>
</feature>
<dbReference type="KEGG" id="mmab:HQ865_24395"/>
<dbReference type="Proteomes" id="UP000505355">
    <property type="component" value="Chromosome"/>
</dbReference>
<dbReference type="PANTHER" id="PTHR40407:SF1">
    <property type="entry name" value="HEPARAN-ALPHA-GLUCOSAMINIDE N-ACETYLTRANSFERASE CATALYTIC DOMAIN-CONTAINING PROTEIN"/>
    <property type="match status" value="1"/>
</dbReference>
<evidence type="ECO:0000259" key="2">
    <source>
        <dbReference type="Pfam" id="PF07786"/>
    </source>
</evidence>
<feature type="transmembrane region" description="Helical" evidence="1">
    <location>
        <begin position="143"/>
        <end position="159"/>
    </location>
</feature>
<keyword evidence="1" id="KW-0812">Transmembrane</keyword>
<organism evidence="3 4">
    <name type="scientific">Mucilaginibacter mali</name>
    <dbReference type="NCBI Taxonomy" id="2740462"/>
    <lineage>
        <taxon>Bacteria</taxon>
        <taxon>Pseudomonadati</taxon>
        <taxon>Bacteroidota</taxon>
        <taxon>Sphingobacteriia</taxon>
        <taxon>Sphingobacteriales</taxon>
        <taxon>Sphingobacteriaceae</taxon>
        <taxon>Mucilaginibacter</taxon>
    </lineage>
</organism>
<feature type="transmembrane region" description="Helical" evidence="1">
    <location>
        <begin position="51"/>
        <end position="76"/>
    </location>
</feature>
<dbReference type="InterPro" id="IPR012429">
    <property type="entry name" value="HGSNAT_cat"/>
</dbReference>
<sequence>MEAAIPQQTARIHAIDILRGIIMVIMALDHVRDFFSNSPVDPLDLEKASTLLFFTRWITHFCAPAFVFLSGASAFLSLSKKKTKKEASLFLLSRGIWLLVLELTIIGFGWQFDIGFHTIFAQVIWAIGWSMIILSALIFLKPVYVGVFGLILIFGHNAYDYVKADSWGEYKFFWMFLHETNFYKINDYESIFLLYPLVPWVGVMAAGYAFGTLFKLEPAERRKAFISIGISSLILFIAFRGFNVYGDPIPWQKQATLWRDVLAIIKCQKYPPSLAYLLMTLGISILALVAFDKTDNKLSRFFTVFGRVPLFYYVLHIYLVHSAEIFVAKLEHLSAKDFQTVGLGSLGPHGFGLVGVYLVWLAVIVILYFPCRWYMKYKQTHKQWWLSYL</sequence>
<keyword evidence="1" id="KW-1133">Transmembrane helix</keyword>
<feature type="transmembrane region" description="Helical" evidence="1">
    <location>
        <begin position="88"/>
        <end position="108"/>
    </location>
</feature>
<feature type="transmembrane region" description="Helical" evidence="1">
    <location>
        <begin position="274"/>
        <end position="291"/>
    </location>
</feature>
<feature type="transmembrane region" description="Helical" evidence="1">
    <location>
        <begin position="12"/>
        <end position="31"/>
    </location>
</feature>
<dbReference type="EMBL" id="CP054139">
    <property type="protein sequence ID" value="QKJ32767.1"/>
    <property type="molecule type" value="Genomic_DNA"/>
</dbReference>
<feature type="domain" description="Heparan-alpha-glucosaminide N-acetyltransferase catalytic" evidence="2">
    <location>
        <begin position="11"/>
        <end position="237"/>
    </location>
</feature>
<reference evidence="3 4" key="1">
    <citation type="submission" date="2020-05" db="EMBL/GenBank/DDBJ databases">
        <title>Mucilaginibacter mali sp. nov.</title>
        <authorList>
            <person name="Kim H.S."/>
            <person name="Lee K.C."/>
            <person name="Suh M.K."/>
            <person name="Kim J.-S."/>
            <person name="Han K.-I."/>
            <person name="Eom M.K."/>
            <person name="Shin Y.K."/>
            <person name="Lee J.-S."/>
        </authorList>
    </citation>
    <scope>NUCLEOTIDE SEQUENCE [LARGE SCALE GENOMIC DNA]</scope>
    <source>
        <strain evidence="3 4">G2-14</strain>
    </source>
</reference>
<dbReference type="PANTHER" id="PTHR40407">
    <property type="entry name" value="MEMBRANE PROTEIN-LIKE PROTEIN"/>
    <property type="match status" value="1"/>
</dbReference>
<name>A0A7D4Q781_9SPHI</name>